<feature type="transmembrane region" description="Helical" evidence="1">
    <location>
        <begin position="355"/>
        <end position="383"/>
    </location>
</feature>
<dbReference type="STRING" id="1379870.SD10_20780"/>
<protein>
    <recommendedName>
        <fullName evidence="2">CHASE2 domain-containing protein</fullName>
    </recommendedName>
</protein>
<dbReference type="Proteomes" id="UP000033054">
    <property type="component" value="Chromosome"/>
</dbReference>
<dbReference type="HOGENOM" id="CLU_653653_0_0_10"/>
<keyword evidence="1" id="KW-0472">Membrane</keyword>
<dbReference type="EMBL" id="CP010429">
    <property type="protein sequence ID" value="AKD56973.1"/>
    <property type="molecule type" value="Genomic_DNA"/>
</dbReference>
<keyword evidence="1" id="KW-1133">Transmembrane helix</keyword>
<dbReference type="SMART" id="SM01080">
    <property type="entry name" value="CHASE2"/>
    <property type="match status" value="1"/>
</dbReference>
<dbReference type="AlphaFoldDB" id="A0A0E3ZX66"/>
<evidence type="ECO:0000256" key="1">
    <source>
        <dbReference type="SAM" id="Phobius"/>
    </source>
</evidence>
<feature type="domain" description="CHASE2" evidence="2">
    <location>
        <begin position="70"/>
        <end position="342"/>
    </location>
</feature>
<name>A0A0E3ZX66_9BACT</name>
<sequence>MSLRRQQLYLIYLSIKQSFVDKVTKINIWYVKCKWPFRLALKAFVLILGGLLLNESIFSKVNVSFLSPTQGFFDVQLSDYWVSFAHKSNNKSYKSPFTLVDITGLERTELANLLNLIAGYDPSVVGLDVFLERTGNKAENILLKQALLCQKQLVLAIRLTKTGKPIPLSPTFQDINTKGVTNFIALDSTSVIRFIPTGILKQNQYSFAAVIAAKYNPSTLIKYNKRLNDRERIYYAANLDYINVTAKQLLAITDTLSLKYWLKNRIVLLGNIGLEADSRLLQDIHFTPKNTTYVGRSFPDTYGTIIHLYAADALIRGEYFNESPYWLNLVLVFTGIVVSLLVDRHISSRFTDKPIVAELLLGLVTFFGLSMLAIGYLICYTWFKFVFDDDFFIKLIALSFLVDKVITKLITLLYNYINKN</sequence>
<evidence type="ECO:0000313" key="4">
    <source>
        <dbReference type="Proteomes" id="UP000033054"/>
    </source>
</evidence>
<evidence type="ECO:0000313" key="3">
    <source>
        <dbReference type="EMBL" id="AKD56973.1"/>
    </source>
</evidence>
<dbReference type="KEGG" id="srd:SD10_20780"/>
<dbReference type="Pfam" id="PF05226">
    <property type="entry name" value="CHASE2"/>
    <property type="match status" value="1"/>
</dbReference>
<feature type="transmembrane region" description="Helical" evidence="1">
    <location>
        <begin position="395"/>
        <end position="417"/>
    </location>
</feature>
<keyword evidence="1" id="KW-0812">Transmembrane</keyword>
<organism evidence="3 4">
    <name type="scientific">Spirosoma radiotolerans</name>
    <dbReference type="NCBI Taxonomy" id="1379870"/>
    <lineage>
        <taxon>Bacteria</taxon>
        <taxon>Pseudomonadati</taxon>
        <taxon>Bacteroidota</taxon>
        <taxon>Cytophagia</taxon>
        <taxon>Cytophagales</taxon>
        <taxon>Cytophagaceae</taxon>
        <taxon>Spirosoma</taxon>
    </lineage>
</organism>
<evidence type="ECO:0000259" key="2">
    <source>
        <dbReference type="SMART" id="SM01080"/>
    </source>
</evidence>
<dbReference type="InterPro" id="IPR007890">
    <property type="entry name" value="CHASE2"/>
</dbReference>
<gene>
    <name evidence="3" type="ORF">SD10_20780</name>
</gene>
<feature type="transmembrane region" description="Helical" evidence="1">
    <location>
        <begin position="325"/>
        <end position="343"/>
    </location>
</feature>
<dbReference type="PATRIC" id="fig|1379870.5.peg.4479"/>
<proteinExistence type="predicted"/>
<accession>A0A0E3ZX66</accession>
<reference evidence="3 4" key="1">
    <citation type="journal article" date="2014" name="Curr. Microbiol.">
        <title>Spirosoma radiotolerans sp. nov., a gamma-radiation-resistant bacterium isolated from gamma ray-irradiated soil.</title>
        <authorList>
            <person name="Lee J.J."/>
            <person name="Srinivasan S."/>
            <person name="Lim S."/>
            <person name="Joe M."/>
            <person name="Im S."/>
            <person name="Bae S.I."/>
            <person name="Park K.R."/>
            <person name="Han J.H."/>
            <person name="Park S.H."/>
            <person name="Joo B.M."/>
            <person name="Park S.J."/>
            <person name="Kim M.K."/>
        </authorList>
    </citation>
    <scope>NUCLEOTIDE SEQUENCE [LARGE SCALE GENOMIC DNA]</scope>
    <source>
        <strain evidence="3 4">DG5A</strain>
    </source>
</reference>
<keyword evidence="4" id="KW-1185">Reference proteome</keyword>